<dbReference type="Proteomes" id="UP000277094">
    <property type="component" value="Unassembled WGS sequence"/>
</dbReference>
<protein>
    <submittedName>
        <fullName evidence="1">Uncharacterized protein</fullName>
    </submittedName>
</protein>
<proteinExistence type="predicted"/>
<gene>
    <name evidence="1" type="ORF">EFL95_10740</name>
</gene>
<keyword evidence="2" id="KW-1185">Reference proteome</keyword>
<organism evidence="1 2">
    <name type="scientific">Nocardioides marmorisolisilvae</name>
    <dbReference type="NCBI Taxonomy" id="1542737"/>
    <lineage>
        <taxon>Bacteria</taxon>
        <taxon>Bacillati</taxon>
        <taxon>Actinomycetota</taxon>
        <taxon>Actinomycetes</taxon>
        <taxon>Propionibacteriales</taxon>
        <taxon>Nocardioidaceae</taxon>
        <taxon>Nocardioides</taxon>
    </lineage>
</organism>
<reference evidence="1 2" key="1">
    <citation type="submission" date="2018-11" db="EMBL/GenBank/DDBJ databases">
        <authorList>
            <person name="Li F."/>
        </authorList>
    </citation>
    <scope>NUCLEOTIDE SEQUENCE [LARGE SCALE GENOMIC DNA]</scope>
    <source>
        <strain evidence="1 2">KIS18-7</strain>
    </source>
</reference>
<comment type="caution">
    <text evidence="1">The sequence shown here is derived from an EMBL/GenBank/DDBJ whole genome shotgun (WGS) entry which is preliminary data.</text>
</comment>
<evidence type="ECO:0000313" key="1">
    <source>
        <dbReference type="EMBL" id="RNL79454.1"/>
    </source>
</evidence>
<dbReference type="EMBL" id="RJSG01000002">
    <property type="protein sequence ID" value="RNL79454.1"/>
    <property type="molecule type" value="Genomic_DNA"/>
</dbReference>
<dbReference type="AlphaFoldDB" id="A0A3N0DV09"/>
<name>A0A3N0DV09_9ACTN</name>
<evidence type="ECO:0000313" key="2">
    <source>
        <dbReference type="Proteomes" id="UP000277094"/>
    </source>
</evidence>
<accession>A0A3N0DV09</accession>
<sequence>MGQAVTVGSILSLGVPKGWTAVPSEVVLNGTTGSVCLNQPTKSGAINPDRSLGCSIEIYFGSRLPGAENSEYAPNQGEGWYHGTDVAQCPFVPQEGKLVPMKMADGFDKGLKPVGAHQAAWNRWTASCAGHTFHPQAWFLPKSKVLIFDYIGHSQTASVLASAKFAADGVALPTYVSGHLVSVSGSKVLIQPFHTYTTGAAGKAYAKAHGIAYPFPNDYYDADQGAKRTIVVDSSTKCVGNVELGKDAGGAAMSCSAFLAGAAKHKGMPMAFWVLPGSSTAQTAIEIFRP</sequence>